<keyword evidence="2" id="KW-0560">Oxidoreductase</keyword>
<organism evidence="4 5">
    <name type="scientific">Streptomyces olivaceiscleroticus</name>
    <dbReference type="NCBI Taxonomy" id="68245"/>
    <lineage>
        <taxon>Bacteria</taxon>
        <taxon>Bacillati</taxon>
        <taxon>Actinomycetota</taxon>
        <taxon>Actinomycetes</taxon>
        <taxon>Kitasatosporales</taxon>
        <taxon>Streptomycetaceae</taxon>
        <taxon>Streptomyces</taxon>
    </lineage>
</organism>
<dbReference type="PROSITE" id="PS51257">
    <property type="entry name" value="PROKAR_LIPOPROTEIN"/>
    <property type="match status" value="1"/>
</dbReference>
<reference evidence="4 5" key="1">
    <citation type="journal article" date="2019" name="Int. J. Syst. Evol. Microbiol.">
        <title>The Global Catalogue of Microorganisms (GCM) 10K type strain sequencing project: providing services to taxonomists for standard genome sequencing and annotation.</title>
        <authorList>
            <consortium name="The Broad Institute Genomics Platform"/>
            <consortium name="The Broad Institute Genome Sequencing Center for Infectious Disease"/>
            <person name="Wu L."/>
            <person name="Ma J."/>
        </authorList>
    </citation>
    <scope>NUCLEOTIDE SEQUENCE [LARGE SCALE GENOMIC DNA]</scope>
    <source>
        <strain evidence="4 5">JCM 4805</strain>
    </source>
</reference>
<name>A0ABN0ZKE5_9ACTN</name>
<dbReference type="InterPro" id="IPR036396">
    <property type="entry name" value="Cyt_P450_sf"/>
</dbReference>
<dbReference type="InterPro" id="IPR001128">
    <property type="entry name" value="Cyt_P450"/>
</dbReference>
<dbReference type="RefSeq" id="WP_346093786.1">
    <property type="nucleotide sequence ID" value="NZ_BAAABY010000009.1"/>
</dbReference>
<proteinExistence type="inferred from homology"/>
<evidence type="ECO:0000256" key="3">
    <source>
        <dbReference type="SAM" id="MobiDB-lite"/>
    </source>
</evidence>
<dbReference type="Pfam" id="PF00067">
    <property type="entry name" value="p450"/>
    <property type="match status" value="1"/>
</dbReference>
<evidence type="ECO:0000256" key="2">
    <source>
        <dbReference type="RuleBase" id="RU000461"/>
    </source>
</evidence>
<protein>
    <recommendedName>
        <fullName evidence="6">Cytochrome P450</fullName>
    </recommendedName>
</protein>
<sequence length="194" mass="21141">MRRSSLQFLSTALGCQQAAGLSEYNGRSLPGTAGAATGPLASRKTCPWERLRQKDRGLLPRAVNELTRRCGSIQMAGLRHAAEDLKLVGTHIRQGDAVQPILVSANRDPRRLDAPERLDLTRQAVDHEEEHVGFSRGARYCLGVALARRRPRWPSAACCDAAHAFPWPSPPTNSHPRYATASRGPGVSDNSRCA</sequence>
<dbReference type="EMBL" id="BAAABY010000009">
    <property type="protein sequence ID" value="GAA0450887.1"/>
    <property type="molecule type" value="Genomic_DNA"/>
</dbReference>
<evidence type="ECO:0000313" key="5">
    <source>
        <dbReference type="Proteomes" id="UP001500909"/>
    </source>
</evidence>
<dbReference type="SUPFAM" id="SSF48264">
    <property type="entry name" value="Cytochrome P450"/>
    <property type="match status" value="1"/>
</dbReference>
<evidence type="ECO:0008006" key="6">
    <source>
        <dbReference type="Google" id="ProtNLM"/>
    </source>
</evidence>
<dbReference type="Proteomes" id="UP001500909">
    <property type="component" value="Unassembled WGS sequence"/>
</dbReference>
<comment type="caution">
    <text evidence="4">The sequence shown here is derived from an EMBL/GenBank/DDBJ whole genome shotgun (WGS) entry which is preliminary data.</text>
</comment>
<accession>A0ABN0ZKE5</accession>
<evidence type="ECO:0000256" key="1">
    <source>
        <dbReference type="ARBA" id="ARBA00010617"/>
    </source>
</evidence>
<keyword evidence="5" id="KW-1185">Reference proteome</keyword>
<keyword evidence="2" id="KW-0479">Metal-binding</keyword>
<dbReference type="PRINTS" id="PR00359">
    <property type="entry name" value="BP450"/>
</dbReference>
<dbReference type="PROSITE" id="PS00086">
    <property type="entry name" value="CYTOCHROME_P450"/>
    <property type="match status" value="1"/>
</dbReference>
<comment type="similarity">
    <text evidence="1 2">Belongs to the cytochrome P450 family.</text>
</comment>
<feature type="region of interest" description="Disordered" evidence="3">
    <location>
        <begin position="165"/>
        <end position="194"/>
    </location>
</feature>
<evidence type="ECO:0000313" key="4">
    <source>
        <dbReference type="EMBL" id="GAA0450887.1"/>
    </source>
</evidence>
<dbReference type="Gene3D" id="1.10.630.10">
    <property type="entry name" value="Cytochrome P450"/>
    <property type="match status" value="1"/>
</dbReference>
<dbReference type="InterPro" id="IPR017972">
    <property type="entry name" value="Cyt_P450_CS"/>
</dbReference>
<dbReference type="PANTHER" id="PTHR46696:SF1">
    <property type="entry name" value="CYTOCHROME P450 YJIB-RELATED"/>
    <property type="match status" value="1"/>
</dbReference>
<dbReference type="InterPro" id="IPR002397">
    <property type="entry name" value="Cyt_P450_B"/>
</dbReference>
<keyword evidence="2" id="KW-0503">Monooxygenase</keyword>
<keyword evidence="2" id="KW-0408">Iron</keyword>
<keyword evidence="2" id="KW-0349">Heme</keyword>
<dbReference type="PANTHER" id="PTHR46696">
    <property type="entry name" value="P450, PUTATIVE (EUROFUNG)-RELATED"/>
    <property type="match status" value="1"/>
</dbReference>
<gene>
    <name evidence="4" type="ORF">GCM10010361_13690</name>
</gene>